<feature type="compositionally biased region" description="Low complexity" evidence="1">
    <location>
        <begin position="168"/>
        <end position="185"/>
    </location>
</feature>
<dbReference type="EMBL" id="BRYA01000214">
    <property type="protein sequence ID" value="GMI44377.1"/>
    <property type="molecule type" value="Genomic_DNA"/>
</dbReference>
<feature type="region of interest" description="Disordered" evidence="1">
    <location>
        <begin position="32"/>
        <end position="73"/>
    </location>
</feature>
<feature type="compositionally biased region" description="Polar residues" evidence="1">
    <location>
        <begin position="197"/>
        <end position="237"/>
    </location>
</feature>
<feature type="compositionally biased region" description="Low complexity" evidence="1">
    <location>
        <begin position="42"/>
        <end position="60"/>
    </location>
</feature>
<gene>
    <name evidence="2" type="ORF">TrCOL_g8298</name>
</gene>
<organism evidence="2 3">
    <name type="scientific">Triparma columacea</name>
    <dbReference type="NCBI Taxonomy" id="722753"/>
    <lineage>
        <taxon>Eukaryota</taxon>
        <taxon>Sar</taxon>
        <taxon>Stramenopiles</taxon>
        <taxon>Ochrophyta</taxon>
        <taxon>Bolidophyceae</taxon>
        <taxon>Parmales</taxon>
        <taxon>Triparmaceae</taxon>
        <taxon>Triparma</taxon>
    </lineage>
</organism>
<comment type="caution">
    <text evidence="2">The sequence shown here is derived from an EMBL/GenBank/DDBJ whole genome shotgun (WGS) entry which is preliminary data.</text>
</comment>
<dbReference type="Proteomes" id="UP001165065">
    <property type="component" value="Unassembled WGS sequence"/>
</dbReference>
<sequence>MSKNCEQRVESNDTELTRALLGLPSKSTVPTEHSIYLHLHRQSSTQDSTQDSKQDSTASSRVKKEAEGKSKTGEADPVYVSEWWRGQSLTDSDLVSFLSSRPEYTKDVLSGLTPQGILSPTSVYHAALLGCGPAILPDWWMGGYGEGVEDMFAPLLTPSTCMRPPPTSTSRLSSATSSTPPVSTTRRIQAPPPPPQRSSGPLNTAVGQRSTTAQLGKPNATTDANKPTKQNRSQNQLNPPPPSYEAQSCLARAAFLSSPPSTPIYTLYTKTLRSIGLGRGSSLNSGSTHVSLVTQAVHKGMDKGEVEGALDLMCTVAEEYSVCARGGMETDVTKGVKGCIIRIVEELRKVVEGGGGVGGEGDRGRIKGMWEGGRGGGRWGAVVRWCRWEGVKEMDLKRVVEGIGEGGKEKIIRKGWGEGITGCRKRGRELEEVCKEWRRRGGTSGVKRVVSGGTAGLISFRAVLRKGIEGKGEGWEVWERYNEEVEKGGRLEVAKAWGAGGGEWTVEQVTADPLVLLNVDGTVLGRRGLLLTLLDALGWFLRENEECLGDSKVAREALVARDVVVVRCLGGVVPDHEVVRRCSRRKGVAVTLLGQGWEGGIKWLEGIGEEGREEIAGTMAGGRVGERKKARLMLAGLMAGGKHATEVAMGCMIMFVSNGGEGLGDDGVYECVREGVREARGRGGTEERKICIRGLARVNQICRAQVGKGGGGKRELRMREVGGECMKALGRLGVKIN</sequence>
<proteinExistence type="predicted"/>
<reference evidence="3" key="1">
    <citation type="journal article" date="2023" name="Commun. Biol.">
        <title>Genome analysis of Parmales, the sister group of diatoms, reveals the evolutionary specialization of diatoms from phago-mixotrophs to photoautotrophs.</title>
        <authorList>
            <person name="Ban H."/>
            <person name="Sato S."/>
            <person name="Yoshikawa S."/>
            <person name="Yamada K."/>
            <person name="Nakamura Y."/>
            <person name="Ichinomiya M."/>
            <person name="Sato N."/>
            <person name="Blanc-Mathieu R."/>
            <person name="Endo H."/>
            <person name="Kuwata A."/>
            <person name="Ogata H."/>
        </authorList>
    </citation>
    <scope>NUCLEOTIDE SEQUENCE [LARGE SCALE GENOMIC DNA]</scope>
</reference>
<dbReference type="OrthoDB" id="10643290at2759"/>
<evidence type="ECO:0000313" key="2">
    <source>
        <dbReference type="EMBL" id="GMI44377.1"/>
    </source>
</evidence>
<dbReference type="AlphaFoldDB" id="A0A9W7GFF0"/>
<protein>
    <submittedName>
        <fullName evidence="2">Uncharacterized protein</fullName>
    </submittedName>
</protein>
<evidence type="ECO:0000313" key="3">
    <source>
        <dbReference type="Proteomes" id="UP001165065"/>
    </source>
</evidence>
<evidence type="ECO:0000256" key="1">
    <source>
        <dbReference type="SAM" id="MobiDB-lite"/>
    </source>
</evidence>
<feature type="compositionally biased region" description="Basic and acidic residues" evidence="1">
    <location>
        <begin position="62"/>
        <end position="73"/>
    </location>
</feature>
<name>A0A9W7GFF0_9STRA</name>
<keyword evidence="3" id="KW-1185">Reference proteome</keyword>
<feature type="region of interest" description="Disordered" evidence="1">
    <location>
        <begin position="159"/>
        <end position="245"/>
    </location>
</feature>
<accession>A0A9W7GFF0</accession>